<dbReference type="EMBL" id="CP113520">
    <property type="protein sequence ID" value="WAJ29120.1"/>
    <property type="molecule type" value="Genomic_DNA"/>
</dbReference>
<proteinExistence type="predicted"/>
<sequence length="134" mass="14479">MADAPSLRAAPAADPVKAGLSGRCPRCGRGKLFSGFLKLAPECPRCRLDYAFIDSGDGPTAFVILLVGFVILGGALWLELTLAPPIWVHFVLWLPLTLILSLPLLRMMKGLLVAVQYRNKAAEGRLDVPPETRA</sequence>
<gene>
    <name evidence="1" type="ORF">OXU80_02425</name>
</gene>
<evidence type="ECO:0000313" key="1">
    <source>
        <dbReference type="EMBL" id="WAJ29120.1"/>
    </source>
</evidence>
<name>A0ACD4NR33_9HYPH</name>
<protein>
    <submittedName>
        <fullName evidence="1">DUF983 domain-containing protein</fullName>
    </submittedName>
</protein>
<dbReference type="Proteomes" id="UP001163223">
    <property type="component" value="Chromosome"/>
</dbReference>
<reference evidence="1" key="1">
    <citation type="submission" date="2022-11" db="EMBL/GenBank/DDBJ databases">
        <title>beta-Carotene-producing bacterium, Jeongeuplla avenae sp. nov., alleviates the salt stress of Arabidopsis seedlings.</title>
        <authorList>
            <person name="Jiang L."/>
            <person name="Lee J."/>
        </authorList>
    </citation>
    <scope>NUCLEOTIDE SEQUENCE</scope>
    <source>
        <strain evidence="1">DY_R2A_6</strain>
    </source>
</reference>
<keyword evidence="2" id="KW-1185">Reference proteome</keyword>
<accession>A0ACD4NR33</accession>
<organism evidence="1 2">
    <name type="scientific">Antarcticirhabdus aurantiaca</name>
    <dbReference type="NCBI Taxonomy" id="2606717"/>
    <lineage>
        <taxon>Bacteria</taxon>
        <taxon>Pseudomonadati</taxon>
        <taxon>Pseudomonadota</taxon>
        <taxon>Alphaproteobacteria</taxon>
        <taxon>Hyphomicrobiales</taxon>
        <taxon>Aurantimonadaceae</taxon>
        <taxon>Antarcticirhabdus</taxon>
    </lineage>
</organism>
<evidence type="ECO:0000313" key="2">
    <source>
        <dbReference type="Proteomes" id="UP001163223"/>
    </source>
</evidence>